<feature type="domain" description="DUF1835" evidence="1">
    <location>
        <begin position="72"/>
        <end position="194"/>
    </location>
</feature>
<sequence length="349" mass="40858">MEIEKLKKVIKGLSEGEAKSLLFHILLRVNLLKETEYSEEGFVNDVSKIYRTISDLTNEQSESNQEGTFKMVHILFGDSPAGSLKVVLKDLGVHKEENVISFEDIFSIGPIRHLHEESGKKTRFDWIKNHFNHTYDEFFEYKQKFQRTIHQIKSIPEGKSIAIWVAENSHEQTGLRYVLHLLKEKNNAIKVINTTKTYAEHFNRLDTEYVVLHTGEIPPEKLQVIYGQSKQKAPLSQLERERFEQEWLSLAENDEALRIWQKGRILSVPEDYYDQYMINSAKKLHSKQKTNDFMKSARLIGEVLGHLEQYVGDEFLEYRLKRLIEKGVFEMEGSLEAMRCYSIKLRSKK</sequence>
<accession>G9QJV3</accession>
<dbReference type="HOGENOM" id="CLU_058771_0_0_9"/>
<evidence type="ECO:0008006" key="5">
    <source>
        <dbReference type="Google" id="ProtNLM"/>
    </source>
</evidence>
<evidence type="ECO:0000259" key="1">
    <source>
        <dbReference type="Pfam" id="PF08874"/>
    </source>
</evidence>
<dbReference type="PATRIC" id="fig|665952.3.peg.1276"/>
<dbReference type="Pfam" id="PF12395">
    <property type="entry name" value="DUF3658"/>
    <property type="match status" value="1"/>
</dbReference>
<gene>
    <name evidence="3" type="ORF">HMPREF1015_01492</name>
</gene>
<comment type="caution">
    <text evidence="3">The sequence shown here is derived from an EMBL/GenBank/DDBJ whole genome shotgun (WGS) entry which is preliminary data.</text>
</comment>
<dbReference type="InterPro" id="IPR014973">
    <property type="entry name" value="DUF1835"/>
</dbReference>
<dbReference type="AlphaFoldDB" id="G9QJV3"/>
<dbReference type="Proteomes" id="UP000011747">
    <property type="component" value="Unassembled WGS sequence"/>
</dbReference>
<dbReference type="EMBL" id="ACWF01000065">
    <property type="protein sequence ID" value="EHL78542.1"/>
    <property type="molecule type" value="Genomic_DNA"/>
</dbReference>
<name>G9QJV3_9BACI</name>
<reference evidence="3 4" key="1">
    <citation type="submission" date="2011-09" db="EMBL/GenBank/DDBJ databases">
        <title>The Genome Sequence of Bacillus smithii 7_3_47FAA.</title>
        <authorList>
            <consortium name="The Broad Institute Genome Sequencing Platform"/>
            <person name="Earl A."/>
            <person name="Ward D."/>
            <person name="Feldgarden M."/>
            <person name="Gevers D."/>
            <person name="Daigneault M."/>
            <person name="Strauss J."/>
            <person name="Allen-Vercoe E."/>
            <person name="Young S.K."/>
            <person name="Zeng Q."/>
            <person name="Gargeya S."/>
            <person name="Fitzgerald M."/>
            <person name="Haas B."/>
            <person name="Abouelleil A."/>
            <person name="Alvarado L."/>
            <person name="Arachchi H.M."/>
            <person name="Berlin A."/>
            <person name="Brown A."/>
            <person name="Chapman S.B."/>
            <person name="Chen Z."/>
            <person name="Dunbar C."/>
            <person name="Freedman E."/>
            <person name="Gearin G."/>
            <person name="Goldberg J."/>
            <person name="Griggs A."/>
            <person name="Gujja S."/>
            <person name="Heiman D."/>
            <person name="Howarth C."/>
            <person name="Larson L."/>
            <person name="Lui A."/>
            <person name="MacDonald P.J.P."/>
            <person name="Montmayeur A."/>
            <person name="Murphy C."/>
            <person name="Neiman D."/>
            <person name="Pearson M."/>
            <person name="Priest M."/>
            <person name="Roberts A."/>
            <person name="Saif S."/>
            <person name="Shea T."/>
            <person name="Shenoy N."/>
            <person name="Sisk P."/>
            <person name="Stolte C."/>
            <person name="Sykes S."/>
            <person name="Wortman J."/>
            <person name="Nusbaum C."/>
            <person name="Birren B."/>
        </authorList>
    </citation>
    <scope>NUCLEOTIDE SEQUENCE [LARGE SCALE GENOMIC DNA]</scope>
    <source>
        <strain evidence="3 4">7_3_47FAA</strain>
    </source>
</reference>
<proteinExistence type="predicted"/>
<keyword evidence="4" id="KW-1185">Reference proteome</keyword>
<organism evidence="3 4">
    <name type="scientific">Bacillus smithii 7_3_47FAA</name>
    <dbReference type="NCBI Taxonomy" id="665952"/>
    <lineage>
        <taxon>Bacteria</taxon>
        <taxon>Bacillati</taxon>
        <taxon>Bacillota</taxon>
        <taxon>Bacilli</taxon>
        <taxon>Bacillales</taxon>
        <taxon>Bacillaceae</taxon>
        <taxon>Bacillus</taxon>
    </lineage>
</organism>
<dbReference type="RefSeq" id="WP_003353583.1">
    <property type="nucleotide sequence ID" value="NZ_JH414748.1"/>
</dbReference>
<evidence type="ECO:0000313" key="3">
    <source>
        <dbReference type="EMBL" id="EHL78542.1"/>
    </source>
</evidence>
<evidence type="ECO:0000313" key="4">
    <source>
        <dbReference type="Proteomes" id="UP000011747"/>
    </source>
</evidence>
<protein>
    <recommendedName>
        <fullName evidence="5">DUF1835 domain-containing protein</fullName>
    </recommendedName>
</protein>
<dbReference type="Pfam" id="PF08874">
    <property type="entry name" value="DUF1835"/>
    <property type="match status" value="1"/>
</dbReference>
<dbReference type="InterPro" id="IPR022123">
    <property type="entry name" value="DUF3658"/>
</dbReference>
<feature type="domain" description="DUF3658" evidence="2">
    <location>
        <begin position="230"/>
        <end position="341"/>
    </location>
</feature>
<evidence type="ECO:0000259" key="2">
    <source>
        <dbReference type="Pfam" id="PF12395"/>
    </source>
</evidence>